<dbReference type="Pfam" id="PF13241">
    <property type="entry name" value="NAD_binding_7"/>
    <property type="match status" value="1"/>
</dbReference>
<keyword evidence="4" id="KW-0520">NAD</keyword>
<sequence length="147" mass="16086">MVNYPIYLSLEQRNILVVGGGKIANRKIQGLVGKGAMITVVAPEICPEIVEQKELEVLWRPYDRGDVAGKFMVFICTDQPTVNSSVVADCQEGQLVNDCTMKERSDFYNMATLETDQLVVAISSKGTDPAQAKALKNQLAKIIGPLI</sequence>
<comment type="catalytic activity">
    <reaction evidence="6">
        <text>precorrin-2 + NAD(+) = sirohydrochlorin + NADH + 2 H(+)</text>
        <dbReference type="Rhea" id="RHEA:15613"/>
        <dbReference type="ChEBI" id="CHEBI:15378"/>
        <dbReference type="ChEBI" id="CHEBI:57540"/>
        <dbReference type="ChEBI" id="CHEBI:57945"/>
        <dbReference type="ChEBI" id="CHEBI:58351"/>
        <dbReference type="ChEBI" id="CHEBI:58827"/>
        <dbReference type="EC" id="1.3.1.76"/>
    </reaction>
</comment>
<dbReference type="PANTHER" id="PTHR35330">
    <property type="entry name" value="SIROHEME BIOSYNTHESIS PROTEIN MET8"/>
    <property type="match status" value="1"/>
</dbReference>
<name>A0A940P8G5_9ENTE</name>
<evidence type="ECO:0000313" key="7">
    <source>
        <dbReference type="EMBL" id="MBP1042995.1"/>
    </source>
</evidence>
<keyword evidence="5" id="KW-0627">Porphyrin biosynthesis</keyword>
<comment type="pathway">
    <text evidence="1">Porphyrin-containing compound metabolism; siroheme biosynthesis; sirohydrochlorin from precorrin-2: step 1/1.</text>
</comment>
<evidence type="ECO:0000256" key="6">
    <source>
        <dbReference type="ARBA" id="ARBA00047561"/>
    </source>
</evidence>
<dbReference type="EMBL" id="JAEEGA010000013">
    <property type="protein sequence ID" value="MBP1042995.1"/>
    <property type="molecule type" value="Genomic_DNA"/>
</dbReference>
<dbReference type="GO" id="GO:0043115">
    <property type="term" value="F:precorrin-2 dehydrogenase activity"/>
    <property type="evidence" value="ECO:0007669"/>
    <property type="project" value="UniProtKB-EC"/>
</dbReference>
<dbReference type="InterPro" id="IPR006367">
    <property type="entry name" value="Sirohaem_synthase_N"/>
</dbReference>
<dbReference type="RefSeq" id="WP_209530808.1">
    <property type="nucleotide sequence ID" value="NZ_JAEEGA010000013.1"/>
</dbReference>
<keyword evidence="3" id="KW-0560">Oxidoreductase</keyword>
<dbReference type="InterPro" id="IPR028161">
    <property type="entry name" value="Met8-like"/>
</dbReference>
<dbReference type="NCBIfam" id="TIGR01470">
    <property type="entry name" value="cysG_Nterm"/>
    <property type="match status" value="1"/>
</dbReference>
<dbReference type="GO" id="GO:0019354">
    <property type="term" value="P:siroheme biosynthetic process"/>
    <property type="evidence" value="ECO:0007669"/>
    <property type="project" value="InterPro"/>
</dbReference>
<evidence type="ECO:0000256" key="4">
    <source>
        <dbReference type="ARBA" id="ARBA00023027"/>
    </source>
</evidence>
<dbReference type="SUPFAM" id="SSF75615">
    <property type="entry name" value="Siroheme synthase middle domains-like"/>
    <property type="match status" value="1"/>
</dbReference>
<evidence type="ECO:0000256" key="2">
    <source>
        <dbReference type="ARBA" id="ARBA00012400"/>
    </source>
</evidence>
<reference evidence="7" key="1">
    <citation type="submission" date="2020-12" db="EMBL/GenBank/DDBJ databases">
        <title>Vagococcus allomyrinae sp. nov. and Enterococcus lavae sp. nov., isolated from the larvae of Allomyrina dichotoma.</title>
        <authorList>
            <person name="Lee S.D."/>
        </authorList>
    </citation>
    <scope>NUCLEOTIDE SEQUENCE</scope>
    <source>
        <strain evidence="7">BWB3-3</strain>
    </source>
</reference>
<gene>
    <name evidence="7" type="ORF">I6N95_18430</name>
</gene>
<dbReference type="AlphaFoldDB" id="A0A940P8G5"/>
<dbReference type="EC" id="1.3.1.76" evidence="2"/>
<protein>
    <recommendedName>
        <fullName evidence="2">precorrin-2 dehydrogenase</fullName>
        <ecNumber evidence="2">1.3.1.76</ecNumber>
    </recommendedName>
</protein>
<dbReference type="Proteomes" id="UP000674938">
    <property type="component" value="Unassembled WGS sequence"/>
</dbReference>
<proteinExistence type="predicted"/>
<dbReference type="SUPFAM" id="SSF51735">
    <property type="entry name" value="NAD(P)-binding Rossmann-fold domains"/>
    <property type="match status" value="1"/>
</dbReference>
<dbReference type="PANTHER" id="PTHR35330:SF1">
    <property type="entry name" value="SIROHEME BIOSYNTHESIS PROTEIN MET8"/>
    <property type="match status" value="1"/>
</dbReference>
<accession>A0A940P8G5</accession>
<organism evidence="7 8">
    <name type="scientific">Vagococcus allomyrinae</name>
    <dbReference type="NCBI Taxonomy" id="2794353"/>
    <lineage>
        <taxon>Bacteria</taxon>
        <taxon>Bacillati</taxon>
        <taxon>Bacillota</taxon>
        <taxon>Bacilli</taxon>
        <taxon>Lactobacillales</taxon>
        <taxon>Enterococcaceae</taxon>
        <taxon>Vagococcus</taxon>
    </lineage>
</organism>
<dbReference type="InterPro" id="IPR036291">
    <property type="entry name" value="NAD(P)-bd_dom_sf"/>
</dbReference>
<evidence type="ECO:0000256" key="5">
    <source>
        <dbReference type="ARBA" id="ARBA00023244"/>
    </source>
</evidence>
<evidence type="ECO:0000313" key="8">
    <source>
        <dbReference type="Proteomes" id="UP000674938"/>
    </source>
</evidence>
<evidence type="ECO:0000256" key="3">
    <source>
        <dbReference type="ARBA" id="ARBA00023002"/>
    </source>
</evidence>
<keyword evidence="8" id="KW-1185">Reference proteome</keyword>
<dbReference type="Gene3D" id="3.40.50.720">
    <property type="entry name" value="NAD(P)-binding Rossmann-like Domain"/>
    <property type="match status" value="1"/>
</dbReference>
<dbReference type="GO" id="GO:0004325">
    <property type="term" value="F:ferrochelatase activity"/>
    <property type="evidence" value="ECO:0007669"/>
    <property type="project" value="InterPro"/>
</dbReference>
<evidence type="ECO:0000256" key="1">
    <source>
        <dbReference type="ARBA" id="ARBA00005010"/>
    </source>
</evidence>
<comment type="caution">
    <text evidence="7">The sequence shown here is derived from an EMBL/GenBank/DDBJ whole genome shotgun (WGS) entry which is preliminary data.</text>
</comment>